<organism evidence="1 2">
    <name type="scientific">Homarus americanus</name>
    <name type="common">American lobster</name>
    <dbReference type="NCBI Taxonomy" id="6706"/>
    <lineage>
        <taxon>Eukaryota</taxon>
        <taxon>Metazoa</taxon>
        <taxon>Ecdysozoa</taxon>
        <taxon>Arthropoda</taxon>
        <taxon>Crustacea</taxon>
        <taxon>Multicrustacea</taxon>
        <taxon>Malacostraca</taxon>
        <taxon>Eumalacostraca</taxon>
        <taxon>Eucarida</taxon>
        <taxon>Decapoda</taxon>
        <taxon>Pleocyemata</taxon>
        <taxon>Astacidea</taxon>
        <taxon>Nephropoidea</taxon>
        <taxon>Nephropidae</taxon>
        <taxon>Homarus</taxon>
    </lineage>
</organism>
<proteinExistence type="predicted"/>
<dbReference type="Proteomes" id="UP000747542">
    <property type="component" value="Unassembled WGS sequence"/>
</dbReference>
<dbReference type="PANTHER" id="PTHR37162:SF1">
    <property type="entry name" value="BED-TYPE DOMAIN-CONTAINING PROTEIN"/>
    <property type="match status" value="1"/>
</dbReference>
<dbReference type="PANTHER" id="PTHR37162">
    <property type="entry name" value="HAT FAMILY DIMERISATION DOMAINCONTAINING PROTEIN-RELATED"/>
    <property type="match status" value="1"/>
</dbReference>
<reference evidence="1" key="1">
    <citation type="journal article" date="2021" name="Sci. Adv.">
        <title>The American lobster genome reveals insights on longevity, neural, and immune adaptations.</title>
        <authorList>
            <person name="Polinski J.M."/>
            <person name="Zimin A.V."/>
            <person name="Clark K.F."/>
            <person name="Kohn A.B."/>
            <person name="Sadowski N."/>
            <person name="Timp W."/>
            <person name="Ptitsyn A."/>
            <person name="Khanna P."/>
            <person name="Romanova D.Y."/>
            <person name="Williams P."/>
            <person name="Greenwood S.J."/>
            <person name="Moroz L.L."/>
            <person name="Walt D.R."/>
            <person name="Bodnar A.G."/>
        </authorList>
    </citation>
    <scope>NUCLEOTIDE SEQUENCE</scope>
    <source>
        <strain evidence="1">GMGI-L3</strain>
    </source>
</reference>
<evidence type="ECO:0000313" key="1">
    <source>
        <dbReference type="EMBL" id="KAG7165458.1"/>
    </source>
</evidence>
<dbReference type="EMBL" id="JAHLQT010024345">
    <property type="protein sequence ID" value="KAG7165458.1"/>
    <property type="molecule type" value="Genomic_DNA"/>
</dbReference>
<protein>
    <submittedName>
        <fullName evidence="1">SCAN domain-containing protein 3-like 6</fullName>
    </submittedName>
</protein>
<dbReference type="InterPro" id="IPR012337">
    <property type="entry name" value="RNaseH-like_sf"/>
</dbReference>
<dbReference type="SUPFAM" id="SSF53098">
    <property type="entry name" value="Ribonuclease H-like"/>
    <property type="match status" value="1"/>
</dbReference>
<evidence type="ECO:0000313" key="2">
    <source>
        <dbReference type="Proteomes" id="UP000747542"/>
    </source>
</evidence>
<comment type="caution">
    <text evidence="1">The sequence shown here is derived from an EMBL/GenBank/DDBJ whole genome shotgun (WGS) entry which is preliminary data.</text>
</comment>
<keyword evidence="2" id="KW-1185">Reference proteome</keyword>
<dbReference type="AlphaFoldDB" id="A0A8J5MVK3"/>
<sequence length="430" mass="48883">MMKKNSKGSELENLQLHRTQCSKLLSKIIAPALFEELKEDAKGKKYSMLVDKATDVATDKHICVIVRYYSDSRSRIVTEFGGHVPIVGATGHEMFLTMSNTLGKMGLKWSDCVGFGSDGASSKIGEHNSVWSRVREQSPNCQLNRCVCHSLALCIEKAFDKLPSNLGHLLQEVPKWFSKSVIRRDAFKELFRVMDAKEEQRGTPLPFQKLSCTRWLVRGKVIYNILLNWEELKAYFAVAVPRADVSCLYKAREILGMLEDTVNLLYFHFVSPIVTEFERNNSVFQTTDADPEELVSELVLHHKSLQDRILDRNGKPLPLNMVDYGAKFMHELYTFINQQNHSAEAVDKVNEVKRRCASLLIEALKQVERRLPASTGIFKGLSAFAPCKVLCQTATHTHNHKLSPLEKTTSNINLLRSFNLSFIAHQLRFH</sequence>
<accession>A0A8J5MVK3</accession>
<gene>
    <name evidence="1" type="primary">ZBED9-L6</name>
    <name evidence="1" type="ORF">Hamer_G007300</name>
</gene>
<name>A0A8J5MVK3_HOMAM</name>